<gene>
    <name evidence="2" type="ORF">FWK35_00001741</name>
</gene>
<dbReference type="OrthoDB" id="445826at2759"/>
<keyword evidence="1" id="KW-0812">Transmembrane</keyword>
<name>A0A6G0ZHR7_APHCR</name>
<sequence length="242" mass="28709">TLRCLRCDSLIKYHSMAVWIYIKLVGTDLFHYVYLFLNLEKTYILPHYIVNLNQPNKTNLCIHENDCLNQNFCTCQTFVKIVKNCKYLGIEMCHNLKWKDHIQYITNKLRKLMYAFKILTDILDLKTIRVVYQALIESIISYGISIWGEFKTIRVVYQALIESIISYGISIWGGTYDTTIDPLKKIQNKIVKIILKKDLKYHTKYLYFDMNVLPIKKLFYKAAVIYIIKNKLTFKTEHGYNT</sequence>
<dbReference type="AlphaFoldDB" id="A0A6G0ZHR7"/>
<proteinExistence type="predicted"/>
<comment type="caution">
    <text evidence="2">The sequence shown here is derived from an EMBL/GenBank/DDBJ whole genome shotgun (WGS) entry which is preliminary data.</text>
</comment>
<keyword evidence="1" id="KW-1133">Transmembrane helix</keyword>
<feature type="transmembrane region" description="Helical" evidence="1">
    <location>
        <begin position="18"/>
        <end position="37"/>
    </location>
</feature>
<protein>
    <submittedName>
        <fullName evidence="2">Neuroblastoma-amplified sequence-like</fullName>
    </submittedName>
</protein>
<organism evidence="2 3">
    <name type="scientific">Aphis craccivora</name>
    <name type="common">Cowpea aphid</name>
    <dbReference type="NCBI Taxonomy" id="307492"/>
    <lineage>
        <taxon>Eukaryota</taxon>
        <taxon>Metazoa</taxon>
        <taxon>Ecdysozoa</taxon>
        <taxon>Arthropoda</taxon>
        <taxon>Hexapoda</taxon>
        <taxon>Insecta</taxon>
        <taxon>Pterygota</taxon>
        <taxon>Neoptera</taxon>
        <taxon>Paraneoptera</taxon>
        <taxon>Hemiptera</taxon>
        <taxon>Sternorrhyncha</taxon>
        <taxon>Aphidomorpha</taxon>
        <taxon>Aphidoidea</taxon>
        <taxon>Aphididae</taxon>
        <taxon>Aphidini</taxon>
        <taxon>Aphis</taxon>
        <taxon>Aphis</taxon>
    </lineage>
</organism>
<evidence type="ECO:0000256" key="1">
    <source>
        <dbReference type="SAM" id="Phobius"/>
    </source>
</evidence>
<evidence type="ECO:0000313" key="3">
    <source>
        <dbReference type="Proteomes" id="UP000478052"/>
    </source>
</evidence>
<accession>A0A6G0ZHR7</accession>
<dbReference type="Proteomes" id="UP000478052">
    <property type="component" value="Unassembled WGS sequence"/>
</dbReference>
<feature type="non-terminal residue" evidence="2">
    <location>
        <position position="1"/>
    </location>
</feature>
<dbReference type="EMBL" id="VUJU01000403">
    <property type="protein sequence ID" value="KAF0770634.1"/>
    <property type="molecule type" value="Genomic_DNA"/>
</dbReference>
<keyword evidence="3" id="KW-1185">Reference proteome</keyword>
<keyword evidence="1" id="KW-0472">Membrane</keyword>
<evidence type="ECO:0000313" key="2">
    <source>
        <dbReference type="EMBL" id="KAF0770634.1"/>
    </source>
</evidence>
<reference evidence="2 3" key="1">
    <citation type="submission" date="2019-08" db="EMBL/GenBank/DDBJ databases">
        <title>Whole genome of Aphis craccivora.</title>
        <authorList>
            <person name="Voronova N.V."/>
            <person name="Shulinski R.S."/>
            <person name="Bandarenka Y.V."/>
            <person name="Zhorov D.G."/>
            <person name="Warner D."/>
        </authorList>
    </citation>
    <scope>NUCLEOTIDE SEQUENCE [LARGE SCALE GENOMIC DNA]</scope>
    <source>
        <strain evidence="2">180601</strain>
        <tissue evidence="2">Whole Body</tissue>
    </source>
</reference>